<evidence type="ECO:0000256" key="5">
    <source>
        <dbReference type="ARBA" id="ARBA00023002"/>
    </source>
</evidence>
<gene>
    <name evidence="6" type="ORF">GCM10007096_02340</name>
</gene>
<comment type="function">
    <text evidence="1">Nitronate monooxygenase that uses molecular oxygen to catalyze the oxidative denitrification of alkyl nitronates. Acts on propionate 3-nitronate (P3N), the presumed physiological substrate. Probably functions in the detoxification of P3N, a metabolic poison produced by plants and fungi as a defense mechanism.</text>
</comment>
<dbReference type="EMBL" id="BMFV01000001">
    <property type="protein sequence ID" value="GGH74281.1"/>
    <property type="molecule type" value="Genomic_DNA"/>
</dbReference>
<keyword evidence="5" id="KW-0560">Oxidoreductase</keyword>
<comment type="caution">
    <text evidence="6">The sequence shown here is derived from an EMBL/GenBank/DDBJ whole genome shotgun (WGS) entry which is preliminary data.</text>
</comment>
<keyword evidence="4" id="KW-0288">FMN</keyword>
<dbReference type="PANTHER" id="PTHR32332:SF20">
    <property type="entry name" value="2-NITROPROPANE DIOXYGENASE-LIKE PROTEIN"/>
    <property type="match status" value="1"/>
</dbReference>
<dbReference type="Proteomes" id="UP000656813">
    <property type="component" value="Unassembled WGS sequence"/>
</dbReference>
<dbReference type="Pfam" id="PF03060">
    <property type="entry name" value="NMO"/>
    <property type="match status" value="2"/>
</dbReference>
<keyword evidence="6" id="KW-0503">Monooxygenase</keyword>
<keyword evidence="7" id="KW-1185">Reference proteome</keyword>
<proteinExistence type="predicted"/>
<accession>A0A8J2ZRU6</accession>
<dbReference type="InterPro" id="IPR004136">
    <property type="entry name" value="NMO"/>
</dbReference>
<dbReference type="Gene3D" id="3.20.20.70">
    <property type="entry name" value="Aldolase class I"/>
    <property type="match status" value="1"/>
</dbReference>
<name>A0A8J2ZRU6_9BACL</name>
<dbReference type="InterPro" id="IPR013785">
    <property type="entry name" value="Aldolase_TIM"/>
</dbReference>
<keyword evidence="3" id="KW-0285">Flavoprotein</keyword>
<dbReference type="GO" id="GO:0018580">
    <property type="term" value="F:nitronate monooxygenase activity"/>
    <property type="evidence" value="ECO:0007669"/>
    <property type="project" value="InterPro"/>
</dbReference>
<evidence type="ECO:0000313" key="7">
    <source>
        <dbReference type="Proteomes" id="UP000656813"/>
    </source>
</evidence>
<dbReference type="CDD" id="cd04730">
    <property type="entry name" value="NPD_like"/>
    <property type="match status" value="1"/>
</dbReference>
<protein>
    <recommendedName>
        <fullName evidence="2">Probable nitronate monooxygenase</fullName>
    </recommendedName>
</protein>
<reference evidence="6" key="2">
    <citation type="submission" date="2020-09" db="EMBL/GenBank/DDBJ databases">
        <authorList>
            <person name="Sun Q."/>
            <person name="Zhou Y."/>
        </authorList>
    </citation>
    <scope>NUCLEOTIDE SEQUENCE</scope>
    <source>
        <strain evidence="6">CGMCC 1.12777</strain>
    </source>
</reference>
<evidence type="ECO:0000313" key="6">
    <source>
        <dbReference type="EMBL" id="GGH74281.1"/>
    </source>
</evidence>
<dbReference type="SUPFAM" id="SSF51412">
    <property type="entry name" value="Inosine monophosphate dehydrogenase (IMPDH)"/>
    <property type="match status" value="1"/>
</dbReference>
<reference evidence="6" key="1">
    <citation type="journal article" date="2014" name="Int. J. Syst. Evol. Microbiol.">
        <title>Complete genome sequence of Corynebacterium casei LMG S-19264T (=DSM 44701T), isolated from a smear-ripened cheese.</title>
        <authorList>
            <consortium name="US DOE Joint Genome Institute (JGI-PGF)"/>
            <person name="Walter F."/>
            <person name="Albersmeier A."/>
            <person name="Kalinowski J."/>
            <person name="Ruckert C."/>
        </authorList>
    </citation>
    <scope>NUCLEOTIDE SEQUENCE</scope>
    <source>
        <strain evidence="6">CGMCC 1.12777</strain>
    </source>
</reference>
<evidence type="ECO:0000256" key="1">
    <source>
        <dbReference type="ARBA" id="ARBA00003535"/>
    </source>
</evidence>
<dbReference type="PANTHER" id="PTHR32332">
    <property type="entry name" value="2-NITROPROPANE DIOXYGENASE"/>
    <property type="match status" value="1"/>
</dbReference>
<sequence>MGNVFRLETRLTELLDINIPIIQGGLAYLANADLAAAVSNAGALGQLTAMTCESPEVLLHEIQNLKTLTRATFGVNFAIGQHGRPYEDYLEVAIKEKVPVITVTGGNPTPVIKALKESHSEAKILILVSSVRQALKAEALGADAVMAVGFEGGGHLGREETTSLVLIPAIVDAVNIPVVASGGFSDGRSLMAALALGAEGIEMGTRFIATKECTLAHEVYKQKLLEAHATDTTIIKRTLGAPARALKNQWIDEILEMESQGGTYEELKHHISGKANRRMIYEGDDASGFGWAGQVVEHLHDIPTVAALMERIQREATCISKKWGTFSKHKL</sequence>
<dbReference type="RefSeq" id="WP_188495217.1">
    <property type="nucleotide sequence ID" value="NZ_BMFV01000001.1"/>
</dbReference>
<evidence type="ECO:0000256" key="4">
    <source>
        <dbReference type="ARBA" id="ARBA00022643"/>
    </source>
</evidence>
<evidence type="ECO:0000256" key="3">
    <source>
        <dbReference type="ARBA" id="ARBA00022630"/>
    </source>
</evidence>
<evidence type="ECO:0000256" key="2">
    <source>
        <dbReference type="ARBA" id="ARBA00013457"/>
    </source>
</evidence>
<dbReference type="AlphaFoldDB" id="A0A8J2ZRU6"/>
<organism evidence="6 7">
    <name type="scientific">Pullulanibacillus pueri</name>
    <dbReference type="NCBI Taxonomy" id="1437324"/>
    <lineage>
        <taxon>Bacteria</taxon>
        <taxon>Bacillati</taxon>
        <taxon>Bacillota</taxon>
        <taxon>Bacilli</taxon>
        <taxon>Bacillales</taxon>
        <taxon>Sporolactobacillaceae</taxon>
        <taxon>Pullulanibacillus</taxon>
    </lineage>
</organism>